<dbReference type="PANTHER" id="PTHR30163:SF8">
    <property type="entry name" value="LYTIC MUREIN TRANSGLYCOSYLASE"/>
    <property type="match status" value="1"/>
</dbReference>
<organism evidence="4 5">
    <name type="scientific">Pannonibacter indicus</name>
    <dbReference type="NCBI Taxonomy" id="466044"/>
    <lineage>
        <taxon>Bacteria</taxon>
        <taxon>Pseudomonadati</taxon>
        <taxon>Pseudomonadota</taxon>
        <taxon>Alphaproteobacteria</taxon>
        <taxon>Hyphomicrobiales</taxon>
        <taxon>Stappiaceae</taxon>
        <taxon>Pannonibacter</taxon>
    </lineage>
</organism>
<dbReference type="EMBL" id="CYHE01000002">
    <property type="protein sequence ID" value="CUA92987.1"/>
    <property type="molecule type" value="Genomic_DNA"/>
</dbReference>
<feature type="chain" id="PRO_5005504776" evidence="1">
    <location>
        <begin position="28"/>
        <end position="405"/>
    </location>
</feature>
<evidence type="ECO:0000313" key="4">
    <source>
        <dbReference type="EMBL" id="CUA92987.1"/>
    </source>
</evidence>
<dbReference type="Gene3D" id="1.10.8.350">
    <property type="entry name" value="Bacterial muramidase"/>
    <property type="match status" value="1"/>
</dbReference>
<evidence type="ECO:0000313" key="5">
    <source>
        <dbReference type="Proteomes" id="UP000183900"/>
    </source>
</evidence>
<dbReference type="InterPro" id="IPR043426">
    <property type="entry name" value="MltB-like"/>
</dbReference>
<reference evidence="5" key="1">
    <citation type="submission" date="2015-08" db="EMBL/GenBank/DDBJ databases">
        <authorList>
            <person name="Varghese N."/>
        </authorList>
    </citation>
    <scope>NUCLEOTIDE SEQUENCE [LARGE SCALE GENOMIC DNA]</scope>
    <source>
        <strain evidence="5">DSM 23407</strain>
    </source>
</reference>
<dbReference type="InterPro" id="IPR031304">
    <property type="entry name" value="SLT_2"/>
</dbReference>
<dbReference type="PANTHER" id="PTHR30163">
    <property type="entry name" value="MEMBRANE-BOUND LYTIC MUREIN TRANSGLYCOSYLASE B"/>
    <property type="match status" value="1"/>
</dbReference>
<dbReference type="InterPro" id="IPR023346">
    <property type="entry name" value="Lysozyme-like_dom_sf"/>
</dbReference>
<dbReference type="Pfam" id="PF01471">
    <property type="entry name" value="PG_binding_1"/>
    <property type="match status" value="1"/>
</dbReference>
<dbReference type="InterPro" id="IPR036365">
    <property type="entry name" value="PGBD-like_sf"/>
</dbReference>
<dbReference type="RefSeq" id="WP_055454502.1">
    <property type="nucleotide sequence ID" value="NZ_CYHE01000002.1"/>
</dbReference>
<dbReference type="GO" id="GO:0009253">
    <property type="term" value="P:peptidoglycan catabolic process"/>
    <property type="evidence" value="ECO:0007669"/>
    <property type="project" value="TreeGrafter"/>
</dbReference>
<accession>A0A0K6HPM3</accession>
<evidence type="ECO:0000259" key="2">
    <source>
        <dbReference type="Pfam" id="PF01471"/>
    </source>
</evidence>
<dbReference type="Pfam" id="PF13406">
    <property type="entry name" value="SLT_2"/>
    <property type="match status" value="1"/>
</dbReference>
<dbReference type="InterPro" id="IPR002477">
    <property type="entry name" value="Peptidoglycan-bd-like"/>
</dbReference>
<dbReference type="SUPFAM" id="SSF47090">
    <property type="entry name" value="PGBD-like"/>
    <property type="match status" value="1"/>
</dbReference>
<evidence type="ECO:0000259" key="3">
    <source>
        <dbReference type="Pfam" id="PF13406"/>
    </source>
</evidence>
<protein>
    <submittedName>
        <fullName evidence="4">Lytic murein transglycosylase</fullName>
    </submittedName>
</protein>
<feature type="signal peptide" evidence="1">
    <location>
        <begin position="1"/>
        <end position="27"/>
    </location>
</feature>
<dbReference type="Proteomes" id="UP000183900">
    <property type="component" value="Unassembled WGS sequence"/>
</dbReference>
<dbReference type="AlphaFoldDB" id="A0A0K6HPM3"/>
<dbReference type="GO" id="GO:0008933">
    <property type="term" value="F:peptidoglycan lytic transglycosylase activity"/>
    <property type="evidence" value="ECO:0007669"/>
    <property type="project" value="TreeGrafter"/>
</dbReference>
<evidence type="ECO:0000256" key="1">
    <source>
        <dbReference type="SAM" id="SignalP"/>
    </source>
</evidence>
<keyword evidence="5" id="KW-1185">Reference proteome</keyword>
<proteinExistence type="predicted"/>
<feature type="domain" description="Transglycosylase SLT" evidence="3">
    <location>
        <begin position="38"/>
        <end position="337"/>
    </location>
</feature>
<name>A0A0K6HPM3_9HYPH</name>
<dbReference type="NCBIfam" id="TIGR02283">
    <property type="entry name" value="MltB_2"/>
    <property type="match status" value="1"/>
</dbReference>
<sequence length="405" mass="44419">MRLVHRRLLSALLPLSALLAALCPVQAAYEAEFRAFLSGKVAPAARAAGVPQSVIDRELAGLTPDEKLPGLSRPDRPEAPPAVNFQAEFKAPGGYFQDKQFRALAGPGRSLMQKHGATLKAVEARYGVPARIIVAIWGRETGYGAAKIPHDGLRVVATRAFMGERREFFLGETVAALQILADGHITRAELKSSWGGAMGQPQFLPSSFLKYAVDFDGDGRRDIWRSVPDTLASIANYLSQHGWERGRDWGYEVVLPPSVSCSREGPDQQQAISRFVREGVTRVRGREFPKAELGKSANILMPAGRHGPAFLATANFYVLKAYNESDVYALFVGHLADRYGRDEGFAANWDPTPHLSRGAVRDLQLKMQKAGYDVGKPDGLIGFKTRRSLGMMQERAGRTATCWLE</sequence>
<keyword evidence="1" id="KW-0732">Signal</keyword>
<dbReference type="Gene3D" id="1.10.530.10">
    <property type="match status" value="1"/>
</dbReference>
<dbReference type="SUPFAM" id="SSF53955">
    <property type="entry name" value="Lysozyme-like"/>
    <property type="match status" value="1"/>
</dbReference>
<dbReference type="InterPro" id="IPR011970">
    <property type="entry name" value="MltB_2"/>
</dbReference>
<dbReference type="CDD" id="cd13399">
    <property type="entry name" value="Slt35-like"/>
    <property type="match status" value="1"/>
</dbReference>
<feature type="domain" description="Peptidoglycan binding-like" evidence="2">
    <location>
        <begin position="357"/>
        <end position="401"/>
    </location>
</feature>
<dbReference type="OrthoDB" id="9808544at2"/>
<gene>
    <name evidence="4" type="ORF">Ga0061067_102212</name>
</gene>